<proteinExistence type="predicted"/>
<comment type="caution">
    <text evidence="1">The sequence shown here is derived from an EMBL/GenBank/DDBJ whole genome shotgun (WGS) entry which is preliminary data.</text>
</comment>
<name>A0A396HDG4_MEDTR</name>
<gene>
    <name evidence="1" type="ORF">MtrunA17_Chr7g0269251</name>
</gene>
<dbReference type="Proteomes" id="UP000265566">
    <property type="component" value="Chromosome 7"/>
</dbReference>
<evidence type="ECO:0000313" key="2">
    <source>
        <dbReference type="Proteomes" id="UP000265566"/>
    </source>
</evidence>
<sequence length="45" mass="5595">MCHKSESIRRKLYMHLYYNVHTNIPFPLISYKRTIYIYIKINTKC</sequence>
<protein>
    <submittedName>
        <fullName evidence="1">Uncharacterized protein</fullName>
    </submittedName>
</protein>
<evidence type="ECO:0000313" key="1">
    <source>
        <dbReference type="EMBL" id="RHN48947.1"/>
    </source>
</evidence>
<organism evidence="1 2">
    <name type="scientific">Medicago truncatula</name>
    <name type="common">Barrel medic</name>
    <name type="synonym">Medicago tribuloides</name>
    <dbReference type="NCBI Taxonomy" id="3880"/>
    <lineage>
        <taxon>Eukaryota</taxon>
        <taxon>Viridiplantae</taxon>
        <taxon>Streptophyta</taxon>
        <taxon>Embryophyta</taxon>
        <taxon>Tracheophyta</taxon>
        <taxon>Spermatophyta</taxon>
        <taxon>Magnoliopsida</taxon>
        <taxon>eudicotyledons</taxon>
        <taxon>Gunneridae</taxon>
        <taxon>Pentapetalae</taxon>
        <taxon>rosids</taxon>
        <taxon>fabids</taxon>
        <taxon>Fabales</taxon>
        <taxon>Fabaceae</taxon>
        <taxon>Papilionoideae</taxon>
        <taxon>50 kb inversion clade</taxon>
        <taxon>NPAAA clade</taxon>
        <taxon>Hologalegina</taxon>
        <taxon>IRL clade</taxon>
        <taxon>Trifolieae</taxon>
        <taxon>Medicago</taxon>
    </lineage>
</organism>
<accession>A0A396HDG4</accession>
<dbReference type="Gramene" id="rna43721">
    <property type="protein sequence ID" value="RHN48947.1"/>
    <property type="gene ID" value="gene43721"/>
</dbReference>
<dbReference type="EMBL" id="PSQE01000007">
    <property type="protein sequence ID" value="RHN48947.1"/>
    <property type="molecule type" value="Genomic_DNA"/>
</dbReference>
<reference evidence="2" key="1">
    <citation type="journal article" date="2018" name="Nat. Plants">
        <title>Whole-genome landscape of Medicago truncatula symbiotic genes.</title>
        <authorList>
            <person name="Pecrix Y."/>
            <person name="Staton S.E."/>
            <person name="Sallet E."/>
            <person name="Lelandais-Briere C."/>
            <person name="Moreau S."/>
            <person name="Carrere S."/>
            <person name="Blein T."/>
            <person name="Jardinaud M.F."/>
            <person name="Latrasse D."/>
            <person name="Zouine M."/>
            <person name="Zahm M."/>
            <person name="Kreplak J."/>
            <person name="Mayjonade B."/>
            <person name="Satge C."/>
            <person name="Perez M."/>
            <person name="Cauet S."/>
            <person name="Marande W."/>
            <person name="Chantry-Darmon C."/>
            <person name="Lopez-Roques C."/>
            <person name="Bouchez O."/>
            <person name="Berard A."/>
            <person name="Debelle F."/>
            <person name="Munos S."/>
            <person name="Bendahmane A."/>
            <person name="Berges H."/>
            <person name="Niebel A."/>
            <person name="Buitink J."/>
            <person name="Frugier F."/>
            <person name="Benhamed M."/>
            <person name="Crespi M."/>
            <person name="Gouzy J."/>
            <person name="Gamas P."/>
        </authorList>
    </citation>
    <scope>NUCLEOTIDE SEQUENCE [LARGE SCALE GENOMIC DNA]</scope>
    <source>
        <strain evidence="2">cv. Jemalong A17</strain>
    </source>
</reference>
<dbReference type="AlphaFoldDB" id="A0A396HDG4"/>